<sequence>MGFDRKVMETVEYQATTQMQEIGVIPRTMIEVMDYKDPEPNTNTQTGYIFAPPS</sequence>
<comment type="caution">
    <text evidence="1">The sequence shown here is derived from an EMBL/GenBank/DDBJ whole genome shotgun (WGS) entry which is preliminary data.</text>
</comment>
<keyword evidence="2" id="KW-1185">Reference proteome</keyword>
<evidence type="ECO:0000313" key="1">
    <source>
        <dbReference type="EMBL" id="GKV08744.1"/>
    </source>
</evidence>
<name>A0AAV5JBC6_9ROSI</name>
<accession>A0AAV5JBC6</accession>
<proteinExistence type="predicted"/>
<dbReference type="PANTHER" id="PTHR37908">
    <property type="entry name" value="TRANSMEMBRANE PROTEIN"/>
    <property type="match status" value="1"/>
</dbReference>
<dbReference type="Proteomes" id="UP001054252">
    <property type="component" value="Unassembled WGS sequence"/>
</dbReference>
<protein>
    <submittedName>
        <fullName evidence="1">Uncharacterized protein</fullName>
    </submittedName>
</protein>
<dbReference type="PANTHER" id="PTHR37908:SF4">
    <property type="entry name" value="PROTEIN, PUTATIVE-RELATED"/>
    <property type="match status" value="1"/>
</dbReference>
<evidence type="ECO:0000313" key="2">
    <source>
        <dbReference type="Proteomes" id="UP001054252"/>
    </source>
</evidence>
<dbReference type="EMBL" id="BPVZ01000029">
    <property type="protein sequence ID" value="GKV08744.1"/>
    <property type="molecule type" value="Genomic_DNA"/>
</dbReference>
<dbReference type="AlphaFoldDB" id="A0AAV5JBC6"/>
<reference evidence="1 2" key="1">
    <citation type="journal article" date="2021" name="Commun. Biol.">
        <title>The genome of Shorea leprosula (Dipterocarpaceae) highlights the ecological relevance of drought in aseasonal tropical rainforests.</title>
        <authorList>
            <person name="Ng K.K.S."/>
            <person name="Kobayashi M.J."/>
            <person name="Fawcett J.A."/>
            <person name="Hatakeyama M."/>
            <person name="Paape T."/>
            <person name="Ng C.H."/>
            <person name="Ang C.C."/>
            <person name="Tnah L.H."/>
            <person name="Lee C.T."/>
            <person name="Nishiyama T."/>
            <person name="Sese J."/>
            <person name="O'Brien M.J."/>
            <person name="Copetti D."/>
            <person name="Mohd Noor M.I."/>
            <person name="Ong R.C."/>
            <person name="Putra M."/>
            <person name="Sireger I.Z."/>
            <person name="Indrioko S."/>
            <person name="Kosugi Y."/>
            <person name="Izuno A."/>
            <person name="Isagi Y."/>
            <person name="Lee S.L."/>
            <person name="Shimizu K.K."/>
        </authorList>
    </citation>
    <scope>NUCLEOTIDE SEQUENCE [LARGE SCALE GENOMIC DNA]</scope>
    <source>
        <strain evidence="1">214</strain>
    </source>
</reference>
<gene>
    <name evidence="1" type="ORF">SLEP1_g20337</name>
</gene>
<organism evidence="1 2">
    <name type="scientific">Rubroshorea leprosula</name>
    <dbReference type="NCBI Taxonomy" id="152421"/>
    <lineage>
        <taxon>Eukaryota</taxon>
        <taxon>Viridiplantae</taxon>
        <taxon>Streptophyta</taxon>
        <taxon>Embryophyta</taxon>
        <taxon>Tracheophyta</taxon>
        <taxon>Spermatophyta</taxon>
        <taxon>Magnoliopsida</taxon>
        <taxon>eudicotyledons</taxon>
        <taxon>Gunneridae</taxon>
        <taxon>Pentapetalae</taxon>
        <taxon>rosids</taxon>
        <taxon>malvids</taxon>
        <taxon>Malvales</taxon>
        <taxon>Dipterocarpaceae</taxon>
        <taxon>Rubroshorea</taxon>
    </lineage>
</organism>